<dbReference type="PANTHER" id="PTHR32179">
    <property type="entry name" value="NICOTINATE-NUCLEOTIDE PYROPHOSPHORYLASE [CARBOXYLATING]"/>
    <property type="match status" value="1"/>
</dbReference>
<evidence type="ECO:0000256" key="3">
    <source>
        <dbReference type="ARBA" id="ARBA00009400"/>
    </source>
</evidence>
<evidence type="ECO:0000259" key="11">
    <source>
        <dbReference type="Pfam" id="PF02749"/>
    </source>
</evidence>
<dbReference type="InterPro" id="IPR013785">
    <property type="entry name" value="Aldolase_TIM"/>
</dbReference>
<dbReference type="InterPro" id="IPR002638">
    <property type="entry name" value="Quinolinate_PRibosylTrfase_C"/>
</dbReference>
<evidence type="ECO:0000259" key="10">
    <source>
        <dbReference type="Pfam" id="PF01729"/>
    </source>
</evidence>
<dbReference type="FunFam" id="3.20.20.70:FF:000030">
    <property type="entry name" value="Nicotinate-nucleotide pyrophosphorylase, carboxylating"/>
    <property type="match status" value="1"/>
</dbReference>
<gene>
    <name evidence="12" type="ORF">A9308_05430</name>
</gene>
<feature type="domain" description="Quinolinate phosphoribosyl transferase N-terminal" evidence="11">
    <location>
        <begin position="35"/>
        <end position="115"/>
    </location>
</feature>
<dbReference type="SUPFAM" id="SSF54675">
    <property type="entry name" value="Nicotinate/Quinolinate PRTase N-terminal domain-like"/>
    <property type="match status" value="1"/>
</dbReference>
<dbReference type="PIRSF" id="PIRSF006250">
    <property type="entry name" value="NadC_ModD"/>
    <property type="match status" value="1"/>
</dbReference>
<dbReference type="EMBL" id="LZMZ01000011">
    <property type="protein sequence ID" value="OBX79675.1"/>
    <property type="molecule type" value="Genomic_DNA"/>
</dbReference>
<evidence type="ECO:0000256" key="1">
    <source>
        <dbReference type="ARBA" id="ARBA00003237"/>
    </source>
</evidence>
<dbReference type="GO" id="GO:0004514">
    <property type="term" value="F:nicotinate-nucleotide diphosphorylase (carboxylating) activity"/>
    <property type="evidence" value="ECO:0007669"/>
    <property type="project" value="UniProtKB-EC"/>
</dbReference>
<evidence type="ECO:0000313" key="12">
    <source>
        <dbReference type="EMBL" id="OBX79675.1"/>
    </source>
</evidence>
<dbReference type="NCBIfam" id="TIGR00078">
    <property type="entry name" value="nadC"/>
    <property type="match status" value="1"/>
</dbReference>
<dbReference type="PANTHER" id="PTHR32179:SF3">
    <property type="entry name" value="NICOTINATE-NUCLEOTIDE PYROPHOSPHORYLASE [CARBOXYLATING]"/>
    <property type="match status" value="1"/>
</dbReference>
<accession>A0A1B8QDI8</accession>
<evidence type="ECO:0000256" key="9">
    <source>
        <dbReference type="PIRNR" id="PIRNR006250"/>
    </source>
</evidence>
<dbReference type="AlphaFoldDB" id="A0A1B8QDI8"/>
<dbReference type="EC" id="2.4.2.19" evidence="4"/>
<comment type="caution">
    <text evidence="12">The sequence shown here is derived from an EMBL/GenBank/DDBJ whole genome shotgun (WGS) entry which is preliminary data.</text>
</comment>
<dbReference type="SUPFAM" id="SSF51690">
    <property type="entry name" value="Nicotinate/Quinolinate PRTase C-terminal domain-like"/>
    <property type="match status" value="1"/>
</dbReference>
<dbReference type="RefSeq" id="WP_067235802.1">
    <property type="nucleotide sequence ID" value="NZ_LZMZ01000011.1"/>
</dbReference>
<comment type="pathway">
    <text evidence="2">Cofactor biosynthesis; NAD(+) biosynthesis; nicotinate D-ribonucleotide from quinolinate: step 1/1.</text>
</comment>
<dbReference type="Pfam" id="PF02749">
    <property type="entry name" value="QRPTase_N"/>
    <property type="match status" value="1"/>
</dbReference>
<dbReference type="Gene3D" id="3.90.1170.20">
    <property type="entry name" value="Quinolinate phosphoribosyl transferase, N-terminal domain"/>
    <property type="match status" value="1"/>
</dbReference>
<evidence type="ECO:0000256" key="8">
    <source>
        <dbReference type="ARBA" id="ARBA00033102"/>
    </source>
</evidence>
<keyword evidence="7 9" id="KW-0808">Transferase</keyword>
<evidence type="ECO:0000256" key="4">
    <source>
        <dbReference type="ARBA" id="ARBA00011944"/>
    </source>
</evidence>
<comment type="function">
    <text evidence="1">Involved in the catabolism of quinolinic acid (QA).</text>
</comment>
<dbReference type="CDD" id="cd01572">
    <property type="entry name" value="QPRTase"/>
    <property type="match status" value="1"/>
</dbReference>
<dbReference type="InterPro" id="IPR027277">
    <property type="entry name" value="NadC/ModD"/>
</dbReference>
<reference evidence="12 13" key="1">
    <citation type="submission" date="2016-06" db="EMBL/GenBank/DDBJ databases">
        <title>Draft genome of Moraxella atlantae CCUG 66109.</title>
        <authorList>
            <person name="Salva-Serra F."/>
            <person name="Engstrom-Jakobsson H."/>
            <person name="Thorell K."/>
            <person name="Gonzales-Siles L."/>
            <person name="Karlsson R."/>
            <person name="Boulund F."/>
            <person name="Engstrand L."/>
            <person name="Kristiansson E."/>
            <person name="Moore E."/>
        </authorList>
    </citation>
    <scope>NUCLEOTIDE SEQUENCE [LARGE SCALE GENOMIC DNA]</scope>
    <source>
        <strain evidence="12 13">CCUG 66109</strain>
    </source>
</reference>
<dbReference type="Pfam" id="PF01729">
    <property type="entry name" value="QRPTase_C"/>
    <property type="match status" value="1"/>
</dbReference>
<dbReference type="UniPathway" id="UPA00253">
    <property type="reaction ID" value="UER00331"/>
</dbReference>
<sequence>MSQPPVISPALRLELTKQVAQALQEDIATGDINAELIAARQRDRATIISREPMVLAGQAWADTAFRLLDPAMDIVWHVSDGAQVAADTVLATLQGNTRALLSGERTALNFLQTLSATATSVARHAALIADLPTQLLDTRKTLPLLRHAQKYAVRCGGGHNHRIGLFDAFLLKENHIMASGGIEQAVANARRIADLPVEVEVENFDELEQAIAARADIIMLDNFSLADTRTAVTRVAALGKPCKLEASGDINADNLREVALTGVDYISLGALTKHVRAVDLSMRFVKHDLATA</sequence>
<dbReference type="GO" id="GO:0005737">
    <property type="term" value="C:cytoplasm"/>
    <property type="evidence" value="ECO:0007669"/>
    <property type="project" value="TreeGrafter"/>
</dbReference>
<dbReference type="Gene3D" id="3.20.20.70">
    <property type="entry name" value="Aldolase class I"/>
    <property type="match status" value="1"/>
</dbReference>
<dbReference type="GO" id="GO:0009435">
    <property type="term" value="P:NAD+ biosynthetic process"/>
    <property type="evidence" value="ECO:0007669"/>
    <property type="project" value="UniProtKB-UniPathway"/>
</dbReference>
<dbReference type="InterPro" id="IPR036068">
    <property type="entry name" value="Nicotinate_pribotase-like_C"/>
</dbReference>
<keyword evidence="6 9" id="KW-0328">Glycosyltransferase</keyword>
<dbReference type="GO" id="GO:0034213">
    <property type="term" value="P:quinolinate catabolic process"/>
    <property type="evidence" value="ECO:0007669"/>
    <property type="project" value="TreeGrafter"/>
</dbReference>
<dbReference type="InterPro" id="IPR022412">
    <property type="entry name" value="Quinolinate_PRibosylTrfase_N"/>
</dbReference>
<proteinExistence type="inferred from homology"/>
<evidence type="ECO:0000256" key="6">
    <source>
        <dbReference type="ARBA" id="ARBA00022676"/>
    </source>
</evidence>
<evidence type="ECO:0000313" key="13">
    <source>
        <dbReference type="Proteomes" id="UP000092508"/>
    </source>
</evidence>
<evidence type="ECO:0000256" key="7">
    <source>
        <dbReference type="ARBA" id="ARBA00022679"/>
    </source>
</evidence>
<dbReference type="InterPro" id="IPR037128">
    <property type="entry name" value="Quinolinate_PRibosylTase_N_sf"/>
</dbReference>
<evidence type="ECO:0000256" key="5">
    <source>
        <dbReference type="ARBA" id="ARBA00022642"/>
    </source>
</evidence>
<comment type="similarity">
    <text evidence="3 9">Belongs to the NadC/ModD family.</text>
</comment>
<feature type="domain" description="Quinolinate phosphoribosyl transferase C-terminal" evidence="10">
    <location>
        <begin position="118"/>
        <end position="283"/>
    </location>
</feature>
<dbReference type="Proteomes" id="UP000092508">
    <property type="component" value="Unassembled WGS sequence"/>
</dbReference>
<dbReference type="STRING" id="34059.A9308_05430"/>
<evidence type="ECO:0000256" key="2">
    <source>
        <dbReference type="ARBA" id="ARBA00004893"/>
    </source>
</evidence>
<keyword evidence="5" id="KW-0662">Pyridine nucleotide biosynthesis</keyword>
<dbReference type="InterPro" id="IPR004393">
    <property type="entry name" value="NadC"/>
</dbReference>
<organism evidence="12 13">
    <name type="scientific">Faucicola atlantae</name>
    <dbReference type="NCBI Taxonomy" id="34059"/>
    <lineage>
        <taxon>Bacteria</taxon>
        <taxon>Pseudomonadati</taxon>
        <taxon>Pseudomonadota</taxon>
        <taxon>Gammaproteobacteria</taxon>
        <taxon>Moraxellales</taxon>
        <taxon>Moraxellaceae</taxon>
        <taxon>Faucicola</taxon>
    </lineage>
</organism>
<protein>
    <recommendedName>
        <fullName evidence="4">nicotinate-nucleotide diphosphorylase (carboxylating)</fullName>
        <ecNumber evidence="4">2.4.2.19</ecNumber>
    </recommendedName>
    <alternativeName>
        <fullName evidence="8">Quinolinate phosphoribosyltransferase [decarboxylating]</fullName>
    </alternativeName>
</protein>
<name>A0A1B8QDI8_9GAMM</name>